<dbReference type="InterPro" id="IPR015797">
    <property type="entry name" value="NUDIX_hydrolase-like_dom_sf"/>
</dbReference>
<dbReference type="PANTHER" id="PTHR43046:SF14">
    <property type="entry name" value="MUTT_NUDIX FAMILY PROTEIN"/>
    <property type="match status" value="1"/>
</dbReference>
<keyword evidence="6" id="KW-1185">Reference proteome</keyword>
<accession>A0A372LFR8</accession>
<evidence type="ECO:0000313" key="5">
    <source>
        <dbReference type="EMBL" id="RFU65135.1"/>
    </source>
</evidence>
<gene>
    <name evidence="5" type="ORF">D0466_04295</name>
</gene>
<evidence type="ECO:0000256" key="2">
    <source>
        <dbReference type="ARBA" id="ARBA00022801"/>
    </source>
</evidence>
<dbReference type="Gene3D" id="3.90.79.10">
    <property type="entry name" value="Nucleoside Triphosphate Pyrophosphohydrolase"/>
    <property type="match status" value="1"/>
</dbReference>
<dbReference type="Pfam" id="PF00293">
    <property type="entry name" value="NUDIX"/>
    <property type="match status" value="1"/>
</dbReference>
<evidence type="ECO:0000313" key="6">
    <source>
        <dbReference type="Proteomes" id="UP000262939"/>
    </source>
</evidence>
<sequence>MGVANYCLACGTYLETRNINQVDRKACPECDFVFWGNYSIGVGALIIKDNKILLVRRSQNPGRGLWTNPGGYIEQFERIEETIKREVFEETGISSKVNGIIALGDFPKDVHNVYIVFLMDYLEGDPRPDNVEVDDAGFYTLDEMESMNISELTRQLATIAFQEPKFGLIANPIPLTTIPGYRVFNIHGM</sequence>
<comment type="caution">
    <text evidence="5">The sequence shown here is derived from an EMBL/GenBank/DDBJ whole genome shotgun (WGS) entry which is preliminary data.</text>
</comment>
<dbReference type="AlphaFoldDB" id="A0A372LFR8"/>
<dbReference type="InterPro" id="IPR000086">
    <property type="entry name" value="NUDIX_hydrolase_dom"/>
</dbReference>
<organism evidence="5 6">
    <name type="scientific">Peribacillus glennii</name>
    <dbReference type="NCBI Taxonomy" id="2303991"/>
    <lineage>
        <taxon>Bacteria</taxon>
        <taxon>Bacillati</taxon>
        <taxon>Bacillota</taxon>
        <taxon>Bacilli</taxon>
        <taxon>Bacillales</taxon>
        <taxon>Bacillaceae</taxon>
        <taxon>Peribacillus</taxon>
    </lineage>
</organism>
<comment type="cofactor">
    <cofactor evidence="1">
        <name>Mg(2+)</name>
        <dbReference type="ChEBI" id="CHEBI:18420"/>
    </cofactor>
</comment>
<dbReference type="PROSITE" id="PS00893">
    <property type="entry name" value="NUDIX_BOX"/>
    <property type="match status" value="1"/>
</dbReference>
<dbReference type="GO" id="GO:0016787">
    <property type="term" value="F:hydrolase activity"/>
    <property type="evidence" value="ECO:0007669"/>
    <property type="project" value="UniProtKB-KW"/>
</dbReference>
<feature type="domain" description="Nudix hydrolase" evidence="4">
    <location>
        <begin position="37"/>
        <end position="162"/>
    </location>
</feature>
<reference evidence="5 6" key="1">
    <citation type="submission" date="2018-08" db="EMBL/GenBank/DDBJ databases">
        <title>Bacillus chawlae sp. nov., Bacillus glennii sp. nov., and Bacillus saganii sp. nov. Isolated from the Vehicle Assembly Building at Kennedy Space Center where the Viking Spacecraft were Assembled.</title>
        <authorList>
            <person name="Seuylemezian A."/>
            <person name="Vaishampayan P."/>
        </authorList>
    </citation>
    <scope>NUCLEOTIDE SEQUENCE [LARGE SCALE GENOMIC DNA]</scope>
    <source>
        <strain evidence="5 6">V44-8</strain>
    </source>
</reference>
<dbReference type="EMBL" id="QVTD01000003">
    <property type="protein sequence ID" value="RFU65135.1"/>
    <property type="molecule type" value="Genomic_DNA"/>
</dbReference>
<dbReference type="Proteomes" id="UP000262939">
    <property type="component" value="Unassembled WGS sequence"/>
</dbReference>
<evidence type="ECO:0000256" key="3">
    <source>
        <dbReference type="RuleBase" id="RU003476"/>
    </source>
</evidence>
<protein>
    <submittedName>
        <fullName evidence="5">NUDIX domain-containing protein</fullName>
    </submittedName>
</protein>
<dbReference type="InterPro" id="IPR020084">
    <property type="entry name" value="NUDIX_hydrolase_CS"/>
</dbReference>
<dbReference type="RefSeq" id="WP_117321311.1">
    <property type="nucleotide sequence ID" value="NZ_QVTD01000003.1"/>
</dbReference>
<comment type="similarity">
    <text evidence="3">Belongs to the Nudix hydrolase family.</text>
</comment>
<dbReference type="OrthoDB" id="9800077at2"/>
<dbReference type="PANTHER" id="PTHR43046">
    <property type="entry name" value="GDP-MANNOSE MANNOSYL HYDROLASE"/>
    <property type="match status" value="1"/>
</dbReference>
<evidence type="ECO:0000256" key="1">
    <source>
        <dbReference type="ARBA" id="ARBA00001946"/>
    </source>
</evidence>
<name>A0A372LFR8_9BACI</name>
<dbReference type="PRINTS" id="PR00502">
    <property type="entry name" value="NUDIXFAMILY"/>
</dbReference>
<dbReference type="PROSITE" id="PS51462">
    <property type="entry name" value="NUDIX"/>
    <property type="match status" value="1"/>
</dbReference>
<proteinExistence type="inferred from homology"/>
<keyword evidence="2 3" id="KW-0378">Hydrolase</keyword>
<evidence type="ECO:0000259" key="4">
    <source>
        <dbReference type="PROSITE" id="PS51462"/>
    </source>
</evidence>
<dbReference type="SUPFAM" id="SSF55811">
    <property type="entry name" value="Nudix"/>
    <property type="match status" value="1"/>
</dbReference>
<dbReference type="InterPro" id="IPR020476">
    <property type="entry name" value="Nudix_hydrolase"/>
</dbReference>